<accession>A0A1I1BT93</accession>
<evidence type="ECO:0000313" key="2">
    <source>
        <dbReference type="Proteomes" id="UP000243799"/>
    </source>
</evidence>
<proteinExistence type="predicted"/>
<dbReference type="AlphaFoldDB" id="A0A1I1BT93"/>
<dbReference type="Proteomes" id="UP000243799">
    <property type="component" value="Unassembled WGS sequence"/>
</dbReference>
<gene>
    <name evidence="1" type="ORF">SAMN05216266_11723</name>
</gene>
<organism evidence="1 2">
    <name type="scientific">Amycolatopsis marina</name>
    <dbReference type="NCBI Taxonomy" id="490629"/>
    <lineage>
        <taxon>Bacteria</taxon>
        <taxon>Bacillati</taxon>
        <taxon>Actinomycetota</taxon>
        <taxon>Actinomycetes</taxon>
        <taxon>Pseudonocardiales</taxon>
        <taxon>Pseudonocardiaceae</taxon>
        <taxon>Amycolatopsis</taxon>
    </lineage>
</organism>
<keyword evidence="2" id="KW-1185">Reference proteome</keyword>
<evidence type="ECO:0000313" key="1">
    <source>
        <dbReference type="EMBL" id="SFB53367.1"/>
    </source>
</evidence>
<name>A0A1I1BT93_9PSEU</name>
<sequence>MPVVRMGARCTVVELESSNMTGGGAATNSGIDFQARVGALALVSMLTDVADLGSFGLGQDGDVPLEVHFETADAVDDIALVLPRGRILIQAKNTVTLSSSVDSELGKVIRQIVAAYHEHRESGQYILAVSPFASARIRQDLKKLCNSYRLNQAGHSSNPLNQRENETLKAIREHIFREYEVISGSRCDVDIFVAILKATHIETLDIGENSIGERMAVTALSTVTDSEPMVMWRGLVATCLTLARNRMSIDQAGLTARFGALLPVKRSRSDSFPRPDDHQPALTLEGKVSMGREVVLGEDEDGRTYLAELRRFDDDGTRRVRFTGGFVDLSGGVRWRVLRRTATYSGMARELEDELATQISGEIVVIDADFGDIDDTPFAQAHAAGYQAVIEAATDPLTCLVCGCTISQDRAHSVEVDDVDHPYQVGLVHRHCLRPMHRIIGVVKAEAFAATPSLIDFDYKTWINQMRGGQGIWRSSRGSGNAGLLRVGWNPRNSGGTTGGWAVEYDLSDGTSRYVLVRGRVHRGNRRQAQQMAGQLSSSASEAAIKGDPMVYGLRGYSKRSIAVCADDPNPPEVVTHRAVQITEATVSAHSTSENYYAPLFYLSDHETGELFTMGEAPVLLTDPLRFEDVVANWCLAGVELPALISTTIVPTDHDFDLFMMRADSEGRAACVDPILEPVGGLISGFLVANFNEITKK</sequence>
<protein>
    <submittedName>
        <fullName evidence="1">Uncharacterized protein</fullName>
    </submittedName>
</protein>
<dbReference type="EMBL" id="FOKG01000017">
    <property type="protein sequence ID" value="SFB53367.1"/>
    <property type="molecule type" value="Genomic_DNA"/>
</dbReference>
<reference evidence="2" key="1">
    <citation type="submission" date="2016-10" db="EMBL/GenBank/DDBJ databases">
        <authorList>
            <person name="Varghese N."/>
            <person name="Submissions S."/>
        </authorList>
    </citation>
    <scope>NUCLEOTIDE SEQUENCE [LARGE SCALE GENOMIC DNA]</scope>
    <source>
        <strain evidence="2">CGMCC 4.3568</strain>
    </source>
</reference>